<evidence type="ECO:0000256" key="5">
    <source>
        <dbReference type="ARBA" id="ARBA00022847"/>
    </source>
</evidence>
<evidence type="ECO:0000256" key="6">
    <source>
        <dbReference type="ARBA" id="ARBA00022970"/>
    </source>
</evidence>
<keyword evidence="3" id="KW-0813">Transport</keyword>
<sequence length="78" mass="8193">METQTAVSSFAVEPGDISSKFDDDGRKNRTGTLMTASAHIITAVIGSGVLSLSWALAQLGWIAGIIVLLIFSLITLLT</sequence>
<evidence type="ECO:0000256" key="8">
    <source>
        <dbReference type="ARBA" id="ARBA00023136"/>
    </source>
</evidence>
<keyword evidence="5" id="KW-0769">Symport</keyword>
<comment type="subcellular location">
    <subcellularLocation>
        <location evidence="1">Endomembrane system</location>
        <topology evidence="1">Multi-pass membrane protein</topology>
    </subcellularLocation>
</comment>
<reference evidence="13 14" key="1">
    <citation type="journal article" date="2018" name="Sci. Data">
        <title>The draft genome sequence of cork oak.</title>
        <authorList>
            <person name="Ramos A.M."/>
            <person name="Usie A."/>
            <person name="Barbosa P."/>
            <person name="Barros P.M."/>
            <person name="Capote T."/>
            <person name="Chaves I."/>
            <person name="Simoes F."/>
            <person name="Abreu I."/>
            <person name="Carrasquinho I."/>
            <person name="Faro C."/>
            <person name="Guimaraes J.B."/>
            <person name="Mendonca D."/>
            <person name="Nobrega F."/>
            <person name="Rodrigues L."/>
            <person name="Saibo N.J.M."/>
            <person name="Varela M.C."/>
            <person name="Egas C."/>
            <person name="Matos J."/>
            <person name="Miguel C.M."/>
            <person name="Oliveira M.M."/>
            <person name="Ricardo C.P."/>
            <person name="Goncalves S."/>
        </authorList>
    </citation>
    <scope>NUCLEOTIDE SEQUENCE [LARGE SCALE GENOMIC DNA]</scope>
    <source>
        <strain evidence="14">cv. HL8</strain>
    </source>
</reference>
<gene>
    <name evidence="13" type="primary">AAP6_2</name>
    <name evidence="13" type="ORF">CFP56_006265</name>
</gene>
<dbReference type="GO" id="GO:0009734">
    <property type="term" value="P:auxin-activated signaling pathway"/>
    <property type="evidence" value="ECO:0007669"/>
    <property type="project" value="UniProtKB-KW"/>
</dbReference>
<evidence type="ECO:0000256" key="2">
    <source>
        <dbReference type="ARBA" id="ARBA00005590"/>
    </source>
</evidence>
<evidence type="ECO:0000256" key="9">
    <source>
        <dbReference type="ARBA" id="ARBA00023294"/>
    </source>
</evidence>
<dbReference type="GO" id="GO:0006865">
    <property type="term" value="P:amino acid transport"/>
    <property type="evidence" value="ECO:0007669"/>
    <property type="project" value="UniProtKB-KW"/>
</dbReference>
<dbReference type="InterPro" id="IPR013057">
    <property type="entry name" value="AA_transpt_TM"/>
</dbReference>
<comment type="similarity">
    <text evidence="2">Belongs to the amino acid/polyamine transporter 2 family. Amino acid/auxin permease (AAAP) (TC 2.A.18.1) subfamily.</text>
</comment>
<keyword evidence="4 11" id="KW-0812">Transmembrane</keyword>
<keyword evidence="8 11" id="KW-0472">Membrane</keyword>
<feature type="transmembrane region" description="Helical" evidence="11">
    <location>
        <begin position="59"/>
        <end position="77"/>
    </location>
</feature>
<dbReference type="Proteomes" id="UP000237347">
    <property type="component" value="Unassembled WGS sequence"/>
</dbReference>
<proteinExistence type="inferred from homology"/>
<accession>A0AAW0LA23</accession>
<evidence type="ECO:0000313" key="14">
    <source>
        <dbReference type="Proteomes" id="UP000237347"/>
    </source>
</evidence>
<evidence type="ECO:0000256" key="3">
    <source>
        <dbReference type="ARBA" id="ARBA00022448"/>
    </source>
</evidence>
<feature type="domain" description="Amino acid transporter transmembrane" evidence="12">
    <location>
        <begin position="30"/>
        <end position="78"/>
    </location>
</feature>
<name>A0AAW0LA23_QUESU</name>
<dbReference type="GO" id="GO:0015293">
    <property type="term" value="F:symporter activity"/>
    <property type="evidence" value="ECO:0007669"/>
    <property type="project" value="UniProtKB-KW"/>
</dbReference>
<evidence type="ECO:0000256" key="7">
    <source>
        <dbReference type="ARBA" id="ARBA00022989"/>
    </source>
</evidence>
<evidence type="ECO:0000313" key="13">
    <source>
        <dbReference type="EMBL" id="KAK7847771.1"/>
    </source>
</evidence>
<keyword evidence="14" id="KW-1185">Reference proteome</keyword>
<evidence type="ECO:0000256" key="10">
    <source>
        <dbReference type="ARBA" id="ARBA00045588"/>
    </source>
</evidence>
<feature type="transmembrane region" description="Helical" evidence="11">
    <location>
        <begin position="33"/>
        <end position="53"/>
    </location>
</feature>
<dbReference type="AlphaFoldDB" id="A0AAW0LA23"/>
<dbReference type="PANTHER" id="PTHR48017">
    <property type="entry name" value="OS05G0424000 PROTEIN-RELATED"/>
    <property type="match status" value="1"/>
</dbReference>
<comment type="caution">
    <text evidence="13">The sequence shown here is derived from an EMBL/GenBank/DDBJ whole genome shotgun (WGS) entry which is preliminary data.</text>
</comment>
<evidence type="ECO:0000256" key="1">
    <source>
        <dbReference type="ARBA" id="ARBA00004127"/>
    </source>
</evidence>
<dbReference type="GO" id="GO:0012505">
    <property type="term" value="C:endomembrane system"/>
    <property type="evidence" value="ECO:0007669"/>
    <property type="project" value="UniProtKB-SubCell"/>
</dbReference>
<keyword evidence="7 11" id="KW-1133">Transmembrane helix</keyword>
<dbReference type="EMBL" id="PKMF04000136">
    <property type="protein sequence ID" value="KAK7847771.1"/>
    <property type="molecule type" value="Genomic_DNA"/>
</dbReference>
<comment type="function">
    <text evidence="10">Carrier protein involved in proton-driven auxin influx. Mediates the formation of auxin gradient from developing leaves (site of auxin biosynthesis) to tips by contributing to the loading of auxin in vascular tissues and facilitating acropetal (base to tip) auxin transport within inner tissues of the root apex, and basipetal (tip to base) auxin transport within outer tissues of the root apex. May be involved in lateral roots and nodules formation.</text>
</comment>
<organism evidence="13 14">
    <name type="scientific">Quercus suber</name>
    <name type="common">Cork oak</name>
    <dbReference type="NCBI Taxonomy" id="58331"/>
    <lineage>
        <taxon>Eukaryota</taxon>
        <taxon>Viridiplantae</taxon>
        <taxon>Streptophyta</taxon>
        <taxon>Embryophyta</taxon>
        <taxon>Tracheophyta</taxon>
        <taxon>Spermatophyta</taxon>
        <taxon>Magnoliopsida</taxon>
        <taxon>eudicotyledons</taxon>
        <taxon>Gunneridae</taxon>
        <taxon>Pentapetalae</taxon>
        <taxon>rosids</taxon>
        <taxon>fabids</taxon>
        <taxon>Fagales</taxon>
        <taxon>Fagaceae</taxon>
        <taxon>Quercus</taxon>
    </lineage>
</organism>
<dbReference type="Pfam" id="PF01490">
    <property type="entry name" value="Aa_trans"/>
    <property type="match status" value="1"/>
</dbReference>
<keyword evidence="6" id="KW-0029">Amino-acid transport</keyword>
<evidence type="ECO:0000256" key="11">
    <source>
        <dbReference type="SAM" id="Phobius"/>
    </source>
</evidence>
<evidence type="ECO:0000256" key="4">
    <source>
        <dbReference type="ARBA" id="ARBA00022692"/>
    </source>
</evidence>
<protein>
    <submittedName>
        <fullName evidence="13">Amino acid permease 6</fullName>
    </submittedName>
</protein>
<evidence type="ECO:0000259" key="12">
    <source>
        <dbReference type="Pfam" id="PF01490"/>
    </source>
</evidence>
<keyword evidence="9" id="KW-0927">Auxin signaling pathway</keyword>